<gene>
    <name evidence="6" type="primary">hcaR</name>
    <name evidence="6" type="ORF">HALOF300_00486</name>
</gene>
<evidence type="ECO:0000313" key="6">
    <source>
        <dbReference type="EMBL" id="VZO35261.1"/>
    </source>
</evidence>
<feature type="domain" description="HTH lysR-type" evidence="5">
    <location>
        <begin position="1"/>
        <end position="60"/>
    </location>
</feature>
<keyword evidence="3" id="KW-0238">DNA-binding</keyword>
<keyword evidence="2" id="KW-0805">Transcription regulation</keyword>
<evidence type="ECO:0000256" key="3">
    <source>
        <dbReference type="ARBA" id="ARBA00023125"/>
    </source>
</evidence>
<dbReference type="InterPro" id="IPR036390">
    <property type="entry name" value="WH_DNA-bd_sf"/>
</dbReference>
<evidence type="ECO:0000313" key="7">
    <source>
        <dbReference type="Proteomes" id="UP000419743"/>
    </source>
</evidence>
<comment type="caution">
    <text evidence="6">The sequence shown here is derived from an EMBL/GenBank/DDBJ whole genome shotgun (WGS) entry which is preliminary data.</text>
</comment>
<evidence type="ECO:0000256" key="4">
    <source>
        <dbReference type="ARBA" id="ARBA00023163"/>
    </source>
</evidence>
<organism evidence="6 7">
    <name type="scientific">Occultella aeris</name>
    <dbReference type="NCBI Taxonomy" id="2761496"/>
    <lineage>
        <taxon>Bacteria</taxon>
        <taxon>Bacillati</taxon>
        <taxon>Actinomycetota</taxon>
        <taxon>Actinomycetes</taxon>
        <taxon>Micrococcales</taxon>
        <taxon>Ruaniaceae</taxon>
        <taxon>Occultella</taxon>
    </lineage>
</organism>
<dbReference type="PANTHER" id="PTHR30346:SF0">
    <property type="entry name" value="HCA OPERON TRANSCRIPTIONAL ACTIVATOR HCAR"/>
    <property type="match status" value="1"/>
</dbReference>
<dbReference type="GO" id="GO:0003677">
    <property type="term" value="F:DNA binding"/>
    <property type="evidence" value="ECO:0007669"/>
    <property type="project" value="UniProtKB-KW"/>
</dbReference>
<evidence type="ECO:0000256" key="1">
    <source>
        <dbReference type="ARBA" id="ARBA00009437"/>
    </source>
</evidence>
<dbReference type="InterPro" id="IPR005119">
    <property type="entry name" value="LysR_subst-bd"/>
</dbReference>
<dbReference type="RefSeq" id="WP_156739038.1">
    <property type="nucleotide sequence ID" value="NZ_CACRYJ010000006.1"/>
</dbReference>
<dbReference type="GO" id="GO:0032993">
    <property type="term" value="C:protein-DNA complex"/>
    <property type="evidence" value="ECO:0007669"/>
    <property type="project" value="TreeGrafter"/>
</dbReference>
<dbReference type="SUPFAM" id="SSF46785">
    <property type="entry name" value="Winged helix' DNA-binding domain"/>
    <property type="match status" value="1"/>
</dbReference>
<dbReference type="FunFam" id="1.10.10.10:FF:000001">
    <property type="entry name" value="LysR family transcriptional regulator"/>
    <property type="match status" value="1"/>
</dbReference>
<accession>A0A7M4DEE6</accession>
<protein>
    <submittedName>
        <fullName evidence="6">Hca operon transcriptional activator</fullName>
    </submittedName>
</protein>
<dbReference type="AlphaFoldDB" id="A0A7M4DEE6"/>
<comment type="similarity">
    <text evidence="1">Belongs to the LysR transcriptional regulatory family.</text>
</comment>
<dbReference type="Gene3D" id="3.40.190.10">
    <property type="entry name" value="Periplasmic binding protein-like II"/>
    <property type="match status" value="2"/>
</dbReference>
<reference evidence="6 7" key="1">
    <citation type="submission" date="2019-11" db="EMBL/GenBank/DDBJ databases">
        <authorList>
            <person name="Criscuolo A."/>
        </authorList>
    </citation>
    <scope>NUCLEOTIDE SEQUENCE [LARGE SCALE GENOMIC DNA]</scope>
    <source>
        <strain evidence="6">CIP111667</strain>
    </source>
</reference>
<dbReference type="Pfam" id="PF03466">
    <property type="entry name" value="LysR_substrate"/>
    <property type="match status" value="1"/>
</dbReference>
<dbReference type="PANTHER" id="PTHR30346">
    <property type="entry name" value="TRANSCRIPTIONAL DUAL REGULATOR HCAR-RELATED"/>
    <property type="match status" value="1"/>
</dbReference>
<evidence type="ECO:0000256" key="2">
    <source>
        <dbReference type="ARBA" id="ARBA00023015"/>
    </source>
</evidence>
<dbReference type="GO" id="GO:0003700">
    <property type="term" value="F:DNA-binding transcription factor activity"/>
    <property type="evidence" value="ECO:0007669"/>
    <property type="project" value="InterPro"/>
</dbReference>
<dbReference type="InterPro" id="IPR000847">
    <property type="entry name" value="LysR_HTH_N"/>
</dbReference>
<dbReference type="EMBL" id="CACRYJ010000006">
    <property type="protein sequence ID" value="VZO35261.1"/>
    <property type="molecule type" value="Genomic_DNA"/>
</dbReference>
<evidence type="ECO:0000259" key="5">
    <source>
        <dbReference type="PROSITE" id="PS50931"/>
    </source>
</evidence>
<dbReference type="Gene3D" id="1.10.10.10">
    <property type="entry name" value="Winged helix-like DNA-binding domain superfamily/Winged helix DNA-binding domain"/>
    <property type="match status" value="1"/>
</dbReference>
<dbReference type="SUPFAM" id="SSF53850">
    <property type="entry name" value="Periplasmic binding protein-like II"/>
    <property type="match status" value="1"/>
</dbReference>
<keyword evidence="4" id="KW-0804">Transcription</keyword>
<dbReference type="InterPro" id="IPR036388">
    <property type="entry name" value="WH-like_DNA-bd_sf"/>
</dbReference>
<dbReference type="Pfam" id="PF00126">
    <property type="entry name" value="HTH_1"/>
    <property type="match status" value="1"/>
</dbReference>
<dbReference type="PRINTS" id="PR00039">
    <property type="entry name" value="HTHLYSR"/>
</dbReference>
<keyword evidence="7" id="KW-1185">Reference proteome</keyword>
<sequence>MMYSLAQLRGFVAVAEHGHFGRAAQALLMSQPPLSRQIQALERAVGVSLFDRGPRGVQLTVAGQVFLRDARRILSLADGAPETARRVAAGQAGRIQVAFISAAALSILEPLLTEISFELAQLEVALVELSGAEQLQALADGRIDLGLVRPPVPTEELEAQPVHAEPLIVALPDGHHLAQTDGPIAPEDLIDEPILEYAEDGTHYLHDLCVRLLGSENFVAAQRVSQLSTALALVRARRGVAVVPRSAAAMSFDGVIYRDVVGPSPQVSLHACWRRDTMNPALINVIAYLRARLQP</sequence>
<dbReference type="Proteomes" id="UP000419743">
    <property type="component" value="Unassembled WGS sequence"/>
</dbReference>
<dbReference type="PROSITE" id="PS50931">
    <property type="entry name" value="HTH_LYSR"/>
    <property type="match status" value="1"/>
</dbReference>
<name>A0A7M4DEE6_9MICO</name>
<proteinExistence type="inferred from homology"/>